<reference evidence="2 3" key="1">
    <citation type="submission" date="2019-03" db="EMBL/GenBank/DDBJ databases">
        <title>Single cell metagenomics reveals metabolic interactions within the superorganism composed of flagellate Streblomastix strix and complex community of Bacteroidetes bacteria on its surface.</title>
        <authorList>
            <person name="Treitli S.C."/>
            <person name="Kolisko M."/>
            <person name="Husnik F."/>
            <person name="Keeling P."/>
            <person name="Hampl V."/>
        </authorList>
    </citation>
    <scope>NUCLEOTIDE SEQUENCE [LARGE SCALE GENOMIC DNA]</scope>
    <source>
        <strain evidence="2">ST1C</strain>
    </source>
</reference>
<organism evidence="2 3">
    <name type="scientific">Streblomastix strix</name>
    <dbReference type="NCBI Taxonomy" id="222440"/>
    <lineage>
        <taxon>Eukaryota</taxon>
        <taxon>Metamonada</taxon>
        <taxon>Preaxostyla</taxon>
        <taxon>Oxymonadida</taxon>
        <taxon>Streblomastigidae</taxon>
        <taxon>Streblomastix</taxon>
    </lineage>
</organism>
<dbReference type="EMBL" id="SNRW01046153">
    <property type="protein sequence ID" value="KAA6318681.1"/>
    <property type="molecule type" value="Genomic_DNA"/>
</dbReference>
<accession>A0A5J4QD84</accession>
<dbReference type="Proteomes" id="UP000324800">
    <property type="component" value="Unassembled WGS sequence"/>
</dbReference>
<evidence type="ECO:0000256" key="1">
    <source>
        <dbReference type="SAM" id="Phobius"/>
    </source>
</evidence>
<keyword evidence="1" id="KW-0472">Membrane</keyword>
<evidence type="ECO:0000313" key="3">
    <source>
        <dbReference type="Proteomes" id="UP000324800"/>
    </source>
</evidence>
<evidence type="ECO:0000313" key="2">
    <source>
        <dbReference type="EMBL" id="KAA6318681.1"/>
    </source>
</evidence>
<feature type="transmembrane region" description="Helical" evidence="1">
    <location>
        <begin position="99"/>
        <end position="128"/>
    </location>
</feature>
<protein>
    <submittedName>
        <fullName evidence="2">Uncharacterized protein</fullName>
    </submittedName>
</protein>
<sequence>MIQLSSLSDYTDDEHVLSDCTDDEEVSEYSCICASDHSPKGCVPPICSSSTQSFKCVCTAGIEPKDCECPGDLTGISEETCPRAKQSWRLLFSSIAALAMYYVVLAVAATTVFCEIPGATMHVGIIAVEQKKKKQKKKHLSSKERNKGKKNQVKQLYQFNCLI</sequence>
<gene>
    <name evidence="2" type="ORF">EZS28_054910</name>
</gene>
<comment type="caution">
    <text evidence="2">The sequence shown here is derived from an EMBL/GenBank/DDBJ whole genome shotgun (WGS) entry which is preliminary data.</text>
</comment>
<dbReference type="AlphaFoldDB" id="A0A5J4QD84"/>
<keyword evidence="1" id="KW-0812">Transmembrane</keyword>
<name>A0A5J4QD84_9EUKA</name>
<proteinExistence type="predicted"/>
<keyword evidence="1" id="KW-1133">Transmembrane helix</keyword>